<dbReference type="AlphaFoldDB" id="A0A2S4Q1Q9"/>
<feature type="domain" description="DUF7102" evidence="1">
    <location>
        <begin position="653"/>
        <end position="820"/>
    </location>
</feature>
<dbReference type="InterPro" id="IPR057559">
    <property type="entry name" value="SAM_6"/>
</dbReference>
<reference evidence="3 4" key="1">
    <citation type="submission" date="2017-10" db="EMBL/GenBank/DDBJ databases">
        <title>Development of genomic resources for the powdery mildew, Erysiphe pulchra.</title>
        <authorList>
            <person name="Wadl P.A."/>
            <person name="Mack B.M."/>
            <person name="Moore G."/>
            <person name="Beltz S.B."/>
        </authorList>
    </citation>
    <scope>NUCLEOTIDE SEQUENCE [LARGE SCALE GENOMIC DNA]</scope>
    <source>
        <strain evidence="3">Cflorida</strain>
    </source>
</reference>
<evidence type="ECO:0000313" key="3">
    <source>
        <dbReference type="EMBL" id="POS88233.1"/>
    </source>
</evidence>
<dbReference type="Proteomes" id="UP000237438">
    <property type="component" value="Unassembled WGS sequence"/>
</dbReference>
<gene>
    <name evidence="3" type="ORF">EPUL_000132</name>
</gene>
<dbReference type="InterPro" id="IPR055528">
    <property type="entry name" value="DUF7102"/>
</dbReference>
<dbReference type="EMBL" id="PEDP01000018">
    <property type="protein sequence ID" value="POS88233.1"/>
    <property type="molecule type" value="Genomic_DNA"/>
</dbReference>
<name>A0A2S4Q1Q9_9PEZI</name>
<evidence type="ECO:0000259" key="1">
    <source>
        <dbReference type="Pfam" id="PF23394"/>
    </source>
</evidence>
<feature type="domain" description="SAM-like" evidence="2">
    <location>
        <begin position="825"/>
        <end position="901"/>
    </location>
</feature>
<dbReference type="OrthoDB" id="10257314at2759"/>
<dbReference type="Pfam" id="PF23394">
    <property type="entry name" value="DUF7102"/>
    <property type="match status" value="1"/>
</dbReference>
<evidence type="ECO:0000259" key="2">
    <source>
        <dbReference type="Pfam" id="PF23395"/>
    </source>
</evidence>
<protein>
    <submittedName>
        <fullName evidence="3">Uncharacterized protein</fullName>
    </submittedName>
</protein>
<organism evidence="3 4">
    <name type="scientific">Erysiphe pulchra</name>
    <dbReference type="NCBI Taxonomy" id="225359"/>
    <lineage>
        <taxon>Eukaryota</taxon>
        <taxon>Fungi</taxon>
        <taxon>Dikarya</taxon>
        <taxon>Ascomycota</taxon>
        <taxon>Pezizomycotina</taxon>
        <taxon>Leotiomycetes</taxon>
        <taxon>Erysiphales</taxon>
        <taxon>Erysiphaceae</taxon>
        <taxon>Erysiphe</taxon>
    </lineage>
</organism>
<keyword evidence="4" id="KW-1185">Reference proteome</keyword>
<evidence type="ECO:0000313" key="4">
    <source>
        <dbReference type="Proteomes" id="UP000237438"/>
    </source>
</evidence>
<sequence>MAEDLSPLEYARINMLSRDHKSDRSGLLELENLCLQARQNEIILNDTRLPNFDFGLELKVEERLQISKNAALLIQSIKRMDILESGIDQNSFSFSEDKRVAKSYQLELPLLRSDHEADYINFACRDDFEIKIQDVKLPLEIIDEAEAYNLTFKPELWNLGSDLIEKIKREKLCVSRDTVSFLQEIIRKDLWTAIDTESMWNSQQKYKKLRDISVVTPPLSPRESSPQLYQPSSCESLYQISLLSDPVSPTKQELQEIESGIFQQDVPTPFHSSKFRSSHVDLQQIFYNEKEIELGCISPQLKCLENPNYQEEQVPRLKRDSLKIDETLTPISSTIVYPDPDDFNKIYKVLEGDVKTFQDTPDFEQKLFEDIFLSAYESVIQEAEQEELIEADATCRVTVPNMDFSKKEPVWKIFENAAKDPSKLLSLQTAFMKECVGSIPILHIPSANIDHKLRWNPFPLDVTSKITDEECLKLDESSLEYFIQNKDETEIVDSSSMVWKAPGLRIFTGNEESEDEIEIPQSNTTLTKKKKKKSKEHKTQILNNADNREEANRISCAPTLSVDSGNSNQYKILNGPSILGGAFSAYSALENFLEIRGAKKLKLVKSHYFNESHSKLSDSLEKERIKLSPAIFFPHPQRATIPVLPECLDQPISVVISSALFKNRILIKTIEKLLPKLNLIERDFTTYNTVGWMRGSITRSPIISPLANEADIIISPITGVILTTLQKVRQKPLPGQKTQSSIRTLLTLISTRYENLIVLVSEDRADECTIGLNASDCLALCEFIGFTISLETLVIVKFIGGGEEILAHWLVNFIVKYNVEVAAPLQDETYWELFLRRAGLNAFAAQAVISQLKEPLDSDNTAKENSNHFGLMTFVGMSARQRMYKFGHLVGKFIMERVSIIIDSTWTI</sequence>
<dbReference type="Pfam" id="PF23395">
    <property type="entry name" value="SAM_6"/>
    <property type="match status" value="1"/>
</dbReference>
<proteinExistence type="predicted"/>
<comment type="caution">
    <text evidence="3">The sequence shown here is derived from an EMBL/GenBank/DDBJ whole genome shotgun (WGS) entry which is preliminary data.</text>
</comment>
<accession>A0A2S4Q1Q9</accession>